<dbReference type="PANTHER" id="PTHR43818">
    <property type="entry name" value="BCDNA.GH03377"/>
    <property type="match status" value="1"/>
</dbReference>
<feature type="domain" description="GFO/IDH/MocA-like oxidoreductase" evidence="3">
    <location>
        <begin position="140"/>
        <end position="257"/>
    </location>
</feature>
<evidence type="ECO:0000259" key="2">
    <source>
        <dbReference type="Pfam" id="PF01408"/>
    </source>
</evidence>
<evidence type="ECO:0000256" key="1">
    <source>
        <dbReference type="ARBA" id="ARBA00023002"/>
    </source>
</evidence>
<dbReference type="InterPro" id="IPR036291">
    <property type="entry name" value="NAD(P)-bd_dom_sf"/>
</dbReference>
<proteinExistence type="predicted"/>
<dbReference type="PANTHER" id="PTHR43818:SF11">
    <property type="entry name" value="BCDNA.GH03377"/>
    <property type="match status" value="1"/>
</dbReference>
<dbReference type="InterPro" id="IPR000683">
    <property type="entry name" value="Gfo/Idh/MocA-like_OxRdtase_N"/>
</dbReference>
<dbReference type="RefSeq" id="WP_038083550.1">
    <property type="nucleotide sequence ID" value="NZ_JMIR01000001.1"/>
</dbReference>
<evidence type="ECO:0000313" key="4">
    <source>
        <dbReference type="EMBL" id="KEO85244.1"/>
    </source>
</evidence>
<dbReference type="GO" id="GO:0016491">
    <property type="term" value="F:oxidoreductase activity"/>
    <property type="evidence" value="ECO:0007669"/>
    <property type="project" value="UniProtKB-KW"/>
</dbReference>
<sequence>MNLDKTNQIKVGVIGLGGVGGRVLEGFAMHPETVVAAVCDVNAELAQEVANQHGGAAWYTDYRAMLDSTALDLVYIAVPPKLHHRMALDVVAKGLHLFCEKPLANSLDEAHDMWKAATDAGVLNAINFPTPYRSVWSEYSRLVDAGHLGDLRRLDVTLHFHVWPRKWQQNPWIAGREQGGYVREVLPHYIQLIQHRFGRIVRVHSEITYPDNPALCETDVLATFELESGVRVVVDGQSNIAQKERIAFTAYGTAGTLQLADWSQLRAGGFDEPLTDVVVPENNRHLGLIEELVKALRGEAAELVDFAAGYEVQRVLEAVLSGGTHDL</sequence>
<feature type="domain" description="Gfo/Idh/MocA-like oxidoreductase N-terminal" evidence="2">
    <location>
        <begin position="9"/>
        <end position="125"/>
    </location>
</feature>
<dbReference type="GO" id="GO:0000166">
    <property type="term" value="F:nucleotide binding"/>
    <property type="evidence" value="ECO:0007669"/>
    <property type="project" value="InterPro"/>
</dbReference>
<dbReference type="Pfam" id="PF01408">
    <property type="entry name" value="GFO_IDH_MocA"/>
    <property type="match status" value="1"/>
</dbReference>
<dbReference type="Proteomes" id="UP000027931">
    <property type="component" value="Unassembled WGS sequence"/>
</dbReference>
<evidence type="ECO:0000259" key="3">
    <source>
        <dbReference type="Pfam" id="PF22725"/>
    </source>
</evidence>
<keyword evidence="5" id="KW-1185">Reference proteome</keyword>
<organism evidence="4 5">
    <name type="scientific">Tumebacillus flagellatus</name>
    <dbReference type="NCBI Taxonomy" id="1157490"/>
    <lineage>
        <taxon>Bacteria</taxon>
        <taxon>Bacillati</taxon>
        <taxon>Bacillota</taxon>
        <taxon>Bacilli</taxon>
        <taxon>Bacillales</taxon>
        <taxon>Alicyclobacillaceae</taxon>
        <taxon>Tumebacillus</taxon>
    </lineage>
</organism>
<dbReference type="AlphaFoldDB" id="A0A074LWI7"/>
<dbReference type="Gene3D" id="3.30.360.10">
    <property type="entry name" value="Dihydrodipicolinate Reductase, domain 2"/>
    <property type="match status" value="1"/>
</dbReference>
<dbReference type="STRING" id="1157490.EL26_01415"/>
<dbReference type="OrthoDB" id="2350336at2"/>
<dbReference type="Pfam" id="PF22725">
    <property type="entry name" value="GFO_IDH_MocA_C3"/>
    <property type="match status" value="1"/>
</dbReference>
<name>A0A074LWI7_9BACL</name>
<evidence type="ECO:0008006" key="6">
    <source>
        <dbReference type="Google" id="ProtNLM"/>
    </source>
</evidence>
<evidence type="ECO:0000313" key="5">
    <source>
        <dbReference type="Proteomes" id="UP000027931"/>
    </source>
</evidence>
<reference evidence="4 5" key="1">
    <citation type="journal article" date="2013" name="Int. J. Syst. Evol. Microbiol.">
        <title>Tumebacillus flagellatus sp. nov., an alpha-amylase/pullulanase-producing bacterium isolated from cassava wastewater.</title>
        <authorList>
            <person name="Wang Q."/>
            <person name="Xie N."/>
            <person name="Qin Y."/>
            <person name="Shen N."/>
            <person name="Zhu J."/>
            <person name="Mi H."/>
            <person name="Huang R."/>
        </authorList>
    </citation>
    <scope>NUCLEOTIDE SEQUENCE [LARGE SCALE GENOMIC DNA]</scope>
    <source>
        <strain evidence="4 5">GST4</strain>
    </source>
</reference>
<dbReference type="InterPro" id="IPR055170">
    <property type="entry name" value="GFO_IDH_MocA-like_dom"/>
</dbReference>
<dbReference type="eggNOG" id="COG0673">
    <property type="taxonomic scope" value="Bacteria"/>
</dbReference>
<keyword evidence="1" id="KW-0560">Oxidoreductase</keyword>
<gene>
    <name evidence="4" type="ORF">EL26_01415</name>
</gene>
<dbReference type="Gene3D" id="3.40.50.720">
    <property type="entry name" value="NAD(P)-binding Rossmann-like Domain"/>
    <property type="match status" value="1"/>
</dbReference>
<dbReference type="SUPFAM" id="SSF51735">
    <property type="entry name" value="NAD(P)-binding Rossmann-fold domains"/>
    <property type="match status" value="1"/>
</dbReference>
<protein>
    <recommendedName>
        <fullName evidence="6">Gfo/Idh/MocA-like oxidoreductase N-terminal domain-containing protein</fullName>
    </recommendedName>
</protein>
<dbReference type="InterPro" id="IPR050463">
    <property type="entry name" value="Gfo/Idh/MocA_oxidrdct_glycsds"/>
</dbReference>
<comment type="caution">
    <text evidence="4">The sequence shown here is derived from an EMBL/GenBank/DDBJ whole genome shotgun (WGS) entry which is preliminary data.</text>
</comment>
<dbReference type="SUPFAM" id="SSF55347">
    <property type="entry name" value="Glyceraldehyde-3-phosphate dehydrogenase-like, C-terminal domain"/>
    <property type="match status" value="1"/>
</dbReference>
<dbReference type="EMBL" id="JMIR01000001">
    <property type="protein sequence ID" value="KEO85244.1"/>
    <property type="molecule type" value="Genomic_DNA"/>
</dbReference>
<accession>A0A074LWI7</accession>